<sequence length="474" mass="50903">MKAVKKLVLCAFLCFAALQPAGSADLSLDLNAAMQGAFDAGRVYGHVDGPSAFTAQGRGYATGGSLTVRTKSATLTPVNIQLPRFDAGCGGIDLHLGSISFASGEEYLNFFKALPAAAGGYALKVGLNAISPTLADAFDKIEEVVNKINNLSINSCEAAKALVDGTVGLIAGKDESSCMQRKQLLEGVGPARARQLCRQAMAIPASGEADTAPTRPLEGNLVWNAMSKKLTGLSKLEKQLFMSLVGTVVIHPRTKETESDREGIKRVDPFGPTIFTFSQFYNGEAEGWWGSPTMLKMYDCGEDDACMNPTPTDVSVKTFPTMVEERLRNIVANLVDGKPQKDADIGFINSTSFPVFRMLVLATANGDATVANSLIDNYKDIIAIEIAQAYIDKIVAQGSAILQTSKVDASSAELQLLNGISTIAAQFKEGAQAEQRKYADKIKSRSEFMGEMERLQRTLYGQVPENVRRLAMAR</sequence>
<organism evidence="2 3">
    <name type="scientific">Ramlibacter humi</name>
    <dbReference type="NCBI Taxonomy" id="2530451"/>
    <lineage>
        <taxon>Bacteria</taxon>
        <taxon>Pseudomonadati</taxon>
        <taxon>Pseudomonadota</taxon>
        <taxon>Betaproteobacteria</taxon>
        <taxon>Burkholderiales</taxon>
        <taxon>Comamonadaceae</taxon>
        <taxon>Ramlibacter</taxon>
    </lineage>
</organism>
<dbReference type="Proteomes" id="UP000297839">
    <property type="component" value="Unassembled WGS sequence"/>
</dbReference>
<comment type="caution">
    <text evidence="2">The sequence shown here is derived from an EMBL/GenBank/DDBJ whole genome shotgun (WGS) entry which is preliminary data.</text>
</comment>
<feature type="signal peptide" evidence="1">
    <location>
        <begin position="1"/>
        <end position="23"/>
    </location>
</feature>
<evidence type="ECO:0008006" key="4">
    <source>
        <dbReference type="Google" id="ProtNLM"/>
    </source>
</evidence>
<feature type="chain" id="PRO_5021449059" description="Conjugal transfer protein TraH" evidence="1">
    <location>
        <begin position="24"/>
        <end position="474"/>
    </location>
</feature>
<keyword evidence="3" id="KW-1185">Reference proteome</keyword>
<evidence type="ECO:0000256" key="1">
    <source>
        <dbReference type="SAM" id="SignalP"/>
    </source>
</evidence>
<dbReference type="RefSeq" id="WP_135250264.1">
    <property type="nucleotide sequence ID" value="NZ_SMLK01000004.1"/>
</dbReference>
<gene>
    <name evidence="2" type="ORF">EZ216_13280</name>
</gene>
<evidence type="ECO:0000313" key="2">
    <source>
        <dbReference type="EMBL" id="TFZ00077.1"/>
    </source>
</evidence>
<reference evidence="2 3" key="1">
    <citation type="submission" date="2019-03" db="EMBL/GenBank/DDBJ databases">
        <title>Ramlibacter sp. 18x22-1, whole genome shotgun sequence.</title>
        <authorList>
            <person name="Zhang X."/>
            <person name="Feng G."/>
            <person name="Zhu H."/>
        </authorList>
    </citation>
    <scope>NUCLEOTIDE SEQUENCE [LARGE SCALE GENOMIC DNA]</scope>
    <source>
        <strain evidence="2 3">18x22-1</strain>
    </source>
</reference>
<accession>A0A4Z0BL70</accession>
<dbReference type="OrthoDB" id="9797479at2"/>
<dbReference type="Pfam" id="PF06122">
    <property type="entry name" value="TraH"/>
    <property type="match status" value="1"/>
</dbReference>
<evidence type="ECO:0000313" key="3">
    <source>
        <dbReference type="Proteomes" id="UP000297839"/>
    </source>
</evidence>
<dbReference type="EMBL" id="SMLK01000004">
    <property type="protein sequence ID" value="TFZ00077.1"/>
    <property type="molecule type" value="Genomic_DNA"/>
</dbReference>
<protein>
    <recommendedName>
        <fullName evidence="4">Conjugal transfer protein TraH</fullName>
    </recommendedName>
</protein>
<keyword evidence="1" id="KW-0732">Signal</keyword>
<dbReference type="AlphaFoldDB" id="A0A4Z0BL70"/>
<name>A0A4Z0BL70_9BURK</name>
<dbReference type="InterPro" id="IPR010927">
    <property type="entry name" value="T4SS_TraH"/>
</dbReference>
<proteinExistence type="predicted"/>